<comment type="caution">
    <text evidence="1">The sequence shown here is derived from an EMBL/GenBank/DDBJ whole genome shotgun (WGS) entry which is preliminary data.</text>
</comment>
<protein>
    <submittedName>
        <fullName evidence="1">Uncharacterized protein</fullName>
    </submittedName>
</protein>
<dbReference type="AlphaFoldDB" id="A0A0F9QSU4"/>
<reference evidence="1" key="1">
    <citation type="journal article" date="2015" name="Nature">
        <title>Complex archaea that bridge the gap between prokaryotes and eukaryotes.</title>
        <authorList>
            <person name="Spang A."/>
            <person name="Saw J.H."/>
            <person name="Jorgensen S.L."/>
            <person name="Zaremba-Niedzwiedzka K."/>
            <person name="Martijn J."/>
            <person name="Lind A.E."/>
            <person name="van Eijk R."/>
            <person name="Schleper C."/>
            <person name="Guy L."/>
            <person name="Ettema T.J."/>
        </authorList>
    </citation>
    <scope>NUCLEOTIDE SEQUENCE</scope>
</reference>
<organism evidence="1">
    <name type="scientific">marine sediment metagenome</name>
    <dbReference type="NCBI Taxonomy" id="412755"/>
    <lineage>
        <taxon>unclassified sequences</taxon>
        <taxon>metagenomes</taxon>
        <taxon>ecological metagenomes</taxon>
    </lineage>
</organism>
<accession>A0A0F9QSU4</accession>
<name>A0A0F9QSU4_9ZZZZ</name>
<dbReference type="EMBL" id="LAZR01004475">
    <property type="protein sequence ID" value="KKN08273.1"/>
    <property type="molecule type" value="Genomic_DNA"/>
</dbReference>
<proteinExistence type="predicted"/>
<evidence type="ECO:0000313" key="1">
    <source>
        <dbReference type="EMBL" id="KKN08273.1"/>
    </source>
</evidence>
<sequence length="80" mass="9484">MNAIKASKKMQNLFNQSFDKNAFAKLLISEADKYFKKGHELSRKAWDDFFEKNPEAMKCKHEWSYCGKSQMVEEVKRNET</sequence>
<gene>
    <name evidence="1" type="ORF">LCGC14_1058380</name>
</gene>